<dbReference type="KEGG" id="glz:GLAREA_03454"/>
<comment type="cofactor">
    <cofactor evidence="1">
        <name>L-ascorbate</name>
        <dbReference type="ChEBI" id="CHEBI:38290"/>
    </cofactor>
</comment>
<keyword evidence="8" id="KW-0732">Signal</keyword>
<feature type="region of interest" description="Disordered" evidence="6">
    <location>
        <begin position="559"/>
        <end position="580"/>
    </location>
</feature>
<organism evidence="10 11">
    <name type="scientific">Glarea lozoyensis (strain ATCC 20868 / MF5171)</name>
    <dbReference type="NCBI Taxonomy" id="1116229"/>
    <lineage>
        <taxon>Eukaryota</taxon>
        <taxon>Fungi</taxon>
        <taxon>Dikarya</taxon>
        <taxon>Ascomycota</taxon>
        <taxon>Pezizomycotina</taxon>
        <taxon>Leotiomycetes</taxon>
        <taxon>Helotiales</taxon>
        <taxon>Helotiaceae</taxon>
        <taxon>Glarea</taxon>
    </lineage>
</organism>
<evidence type="ECO:0000256" key="5">
    <source>
        <dbReference type="ARBA" id="ARBA00023004"/>
    </source>
</evidence>
<evidence type="ECO:0000313" key="11">
    <source>
        <dbReference type="Proteomes" id="UP000016922"/>
    </source>
</evidence>
<dbReference type="InterPro" id="IPR045054">
    <property type="entry name" value="P4HA-like"/>
</dbReference>
<feature type="chain" id="PRO_5004519197" description="Prolyl 4-hydroxylase alpha subunit domain-containing protein" evidence="8">
    <location>
        <begin position="23"/>
        <end position="684"/>
    </location>
</feature>
<dbReference type="Gene3D" id="2.60.120.620">
    <property type="entry name" value="q2cbj1_9rhob like domain"/>
    <property type="match status" value="1"/>
</dbReference>
<gene>
    <name evidence="10" type="ORF">GLAREA_03454</name>
</gene>
<dbReference type="EMBL" id="KE145363">
    <property type="protein sequence ID" value="EPE30487.1"/>
    <property type="molecule type" value="Genomic_DNA"/>
</dbReference>
<keyword evidence="11" id="KW-1185">Reference proteome</keyword>
<feature type="transmembrane region" description="Helical" evidence="7">
    <location>
        <begin position="350"/>
        <end position="369"/>
    </location>
</feature>
<dbReference type="InterPro" id="IPR006620">
    <property type="entry name" value="Pro_4_hyd_alph"/>
</dbReference>
<name>S3CVP6_GLAL2</name>
<accession>S3CVP6</accession>
<dbReference type="RefSeq" id="XP_008081898.1">
    <property type="nucleotide sequence ID" value="XM_008083707.1"/>
</dbReference>
<feature type="domain" description="Prolyl 4-hydroxylase alpha subunit" evidence="9">
    <location>
        <begin position="398"/>
        <end position="627"/>
    </location>
</feature>
<keyword evidence="4" id="KW-0560">Oxidoreductase</keyword>
<proteinExistence type="predicted"/>
<evidence type="ECO:0000256" key="1">
    <source>
        <dbReference type="ARBA" id="ARBA00001961"/>
    </source>
</evidence>
<evidence type="ECO:0000256" key="4">
    <source>
        <dbReference type="ARBA" id="ARBA00023002"/>
    </source>
</evidence>
<dbReference type="Pfam" id="PF13640">
    <property type="entry name" value="2OG-FeII_Oxy_3"/>
    <property type="match status" value="1"/>
</dbReference>
<keyword evidence="2" id="KW-0479">Metal-binding</keyword>
<keyword evidence="7" id="KW-0472">Membrane</keyword>
<dbReference type="HOGENOM" id="CLU_402263_0_0_1"/>
<feature type="signal peptide" evidence="8">
    <location>
        <begin position="1"/>
        <end position="22"/>
    </location>
</feature>
<keyword evidence="7" id="KW-0812">Transmembrane</keyword>
<evidence type="ECO:0000313" key="10">
    <source>
        <dbReference type="EMBL" id="EPE30487.1"/>
    </source>
</evidence>
<sequence length="684" mass="75170">MLQLPPLILTTIFSFLISRTQAQLVGCESTKCPKSNSLDLCPIGNSTLSSIGTLELNTALSRRPLTWTVGFQEIAQSKAENTGKGLCTSKSRRLRTRNEKENYNSIRSRDCEDPESDYLQYRNYYLGTPPNTTDGGIVGQLGCALFFEGISGDLRFPGNSASSDSGTCNDALTRSCVADFTEQVKSKSEKLIASGQTRCVDLQNALQDEAPESCVVAKGGKWGTVYARELNAGPFLNAQSTCKLTMGENYGITLVQSTYNSSSVRTVSGQPATFRDSITPILTVLNPRDNGSTVDINVQCLKPVGTPIVTDSEKKENSGTIGRVTWVSLGGLLVVQVGFWMLGVRVTMMFYKYFSLAFCLASILVLVGANTQAQKNIQEELACSDQPYKVHILSAHTPLIIYIENFVSSSEIDELLRQAEPTYSAATIYTQDKKTGNSSQTVSRSFRESQTAFMEDTPLVECIKKRAAAFQGVPIERLEGLQVVRYPLNSYYNTHVDWIGDHCVDTLCQKSGDRETSFFVYLQADCKGGATEFSKLTLPKGVDEKFWCQFLDCNDEAGDEGSTEKDAEGNGTGVASEGGKTLKFRPKKGNAIFWENLDGFGNGIWKVAHAGMPVIEGEKIGLNIWTRERAPGDYHGTVLQKAAEVVDESEDLSSQIIVDEWEEVFFEEVDNSEEVEPLINDYSN</sequence>
<dbReference type="GO" id="GO:0031418">
    <property type="term" value="F:L-ascorbic acid binding"/>
    <property type="evidence" value="ECO:0007669"/>
    <property type="project" value="InterPro"/>
</dbReference>
<evidence type="ECO:0000256" key="3">
    <source>
        <dbReference type="ARBA" id="ARBA00022964"/>
    </source>
</evidence>
<evidence type="ECO:0000259" key="9">
    <source>
        <dbReference type="SMART" id="SM00702"/>
    </source>
</evidence>
<dbReference type="OrthoDB" id="4154404at2759"/>
<keyword evidence="5" id="KW-0408">Iron</keyword>
<dbReference type="eggNOG" id="KOG1591">
    <property type="taxonomic scope" value="Eukaryota"/>
</dbReference>
<reference evidence="10 11" key="1">
    <citation type="journal article" date="2013" name="BMC Genomics">
        <title>Genomics-driven discovery of the pneumocandin biosynthetic gene cluster in the fungus Glarea lozoyensis.</title>
        <authorList>
            <person name="Chen L."/>
            <person name="Yue Q."/>
            <person name="Zhang X."/>
            <person name="Xiang M."/>
            <person name="Wang C."/>
            <person name="Li S."/>
            <person name="Che Y."/>
            <person name="Ortiz-Lopez F.J."/>
            <person name="Bills G.F."/>
            <person name="Liu X."/>
            <person name="An Z."/>
        </authorList>
    </citation>
    <scope>NUCLEOTIDE SEQUENCE [LARGE SCALE GENOMIC DNA]</scope>
    <source>
        <strain evidence="11">ATCC 20868 / MF5171</strain>
    </source>
</reference>
<dbReference type="Proteomes" id="UP000016922">
    <property type="component" value="Unassembled WGS sequence"/>
</dbReference>
<evidence type="ECO:0000256" key="8">
    <source>
        <dbReference type="SAM" id="SignalP"/>
    </source>
</evidence>
<dbReference type="InterPro" id="IPR044862">
    <property type="entry name" value="Pro_4_hyd_alph_FE2OG_OXY"/>
</dbReference>
<dbReference type="PANTHER" id="PTHR10869:SF246">
    <property type="entry name" value="TRANSMEMBRANE PROLYL 4-HYDROXYLASE"/>
    <property type="match status" value="1"/>
</dbReference>
<dbReference type="PANTHER" id="PTHR10869">
    <property type="entry name" value="PROLYL 4-HYDROXYLASE ALPHA SUBUNIT"/>
    <property type="match status" value="1"/>
</dbReference>
<dbReference type="SMART" id="SM00702">
    <property type="entry name" value="P4Hc"/>
    <property type="match status" value="1"/>
</dbReference>
<dbReference type="GO" id="GO:0005506">
    <property type="term" value="F:iron ion binding"/>
    <property type="evidence" value="ECO:0007669"/>
    <property type="project" value="InterPro"/>
</dbReference>
<protein>
    <recommendedName>
        <fullName evidence="9">Prolyl 4-hydroxylase alpha subunit domain-containing protein</fullName>
    </recommendedName>
</protein>
<dbReference type="GeneID" id="19462509"/>
<dbReference type="GO" id="GO:0004656">
    <property type="term" value="F:procollagen-proline 4-dioxygenase activity"/>
    <property type="evidence" value="ECO:0007669"/>
    <property type="project" value="TreeGrafter"/>
</dbReference>
<dbReference type="STRING" id="1116229.S3CVP6"/>
<dbReference type="GO" id="GO:0005783">
    <property type="term" value="C:endoplasmic reticulum"/>
    <property type="evidence" value="ECO:0007669"/>
    <property type="project" value="TreeGrafter"/>
</dbReference>
<evidence type="ECO:0000256" key="7">
    <source>
        <dbReference type="SAM" id="Phobius"/>
    </source>
</evidence>
<keyword evidence="3" id="KW-0223">Dioxygenase</keyword>
<evidence type="ECO:0000256" key="6">
    <source>
        <dbReference type="SAM" id="MobiDB-lite"/>
    </source>
</evidence>
<feature type="transmembrane region" description="Helical" evidence="7">
    <location>
        <begin position="324"/>
        <end position="343"/>
    </location>
</feature>
<evidence type="ECO:0000256" key="2">
    <source>
        <dbReference type="ARBA" id="ARBA00022723"/>
    </source>
</evidence>
<keyword evidence="7" id="KW-1133">Transmembrane helix</keyword>
<dbReference type="AlphaFoldDB" id="S3CVP6"/>